<evidence type="ECO:0000313" key="4">
    <source>
        <dbReference type="EMBL" id="KAK6213908.1"/>
    </source>
</evidence>
<dbReference type="Gene3D" id="3.50.4.10">
    <property type="entry name" value="Hepatocyte Growth Factor"/>
    <property type="match status" value="1"/>
</dbReference>
<dbReference type="PANTHER" id="PTHR36578:SF1">
    <property type="entry name" value="APPLE DOMAIN-CONTAINING PROTEIN"/>
    <property type="match status" value="1"/>
</dbReference>
<evidence type="ECO:0000256" key="1">
    <source>
        <dbReference type="SAM" id="SignalP"/>
    </source>
</evidence>
<evidence type="ECO:0000313" key="5">
    <source>
        <dbReference type="Proteomes" id="UP001327957"/>
    </source>
</evidence>
<reference evidence="4 5" key="1">
    <citation type="submission" date="2023-04" db="EMBL/GenBank/DDBJ databases">
        <title>Colletotrichum tabacum stain YC1 causing leaf anthracnose on Nicotiana tabacum(L.) cv.</title>
        <authorList>
            <person name="Ji Z."/>
            <person name="Wang M."/>
            <person name="Zhang J."/>
            <person name="Wang N."/>
            <person name="Zhou Z."/>
        </authorList>
    </citation>
    <scope>NUCLEOTIDE SEQUENCE [LARGE SCALE GENOMIC DNA]</scope>
    <source>
        <strain evidence="4 5">YC1</strain>
    </source>
</reference>
<gene>
    <name evidence="4" type="ORF">QIS74_09910</name>
</gene>
<organism evidence="4 5">
    <name type="scientific">Colletotrichum tabaci</name>
    <dbReference type="NCBI Taxonomy" id="1209068"/>
    <lineage>
        <taxon>Eukaryota</taxon>
        <taxon>Fungi</taxon>
        <taxon>Dikarya</taxon>
        <taxon>Ascomycota</taxon>
        <taxon>Pezizomycotina</taxon>
        <taxon>Sordariomycetes</taxon>
        <taxon>Hypocreomycetidae</taxon>
        <taxon>Glomerellales</taxon>
        <taxon>Glomerellaceae</taxon>
        <taxon>Colletotrichum</taxon>
        <taxon>Colletotrichum destructivum species complex</taxon>
    </lineage>
</organism>
<comment type="caution">
    <text evidence="4">The sequence shown here is derived from an EMBL/GenBank/DDBJ whole genome shotgun (WGS) entry which is preliminary data.</text>
</comment>
<keyword evidence="5" id="KW-1185">Reference proteome</keyword>
<sequence>MHTLIVLASLVASGVAQLMTPSDLATIPAPDLQTVPVGVGNQTVPVSATTSKRALRKLFARDCDTLPPGSGPVPSVDTDQAFLAYSNLSNAALQATTPPGWYLTFQNLQSATSASIYQGYKTYSNYDTARCAADCAQISGCTAFNIFFERDPSQDPGLACPNPSSTTVIKCSFWGVAIGPSTATNNGQWRNDFHVVIAGSNGYQLSAPTYSVSGYNSSFTNAATINAPTSCNSYITYKSHTNQAYDPSLCADDCAAQRQETNPFNGLRCRFFTSYLLVKNGVVQAQICALYSRTWDQSYATNTGYSSGSDVYTIQYAYSYTYSADIGNFNCPQGGSATTPSPVASVATTSITPISTSSSVTATTTVATNKPTTLSTSSVKPTTLATSSAKPTTSAITGGANGSPLTSCPSPVSYVVGYQGGLYAVCLDTDFQIPSPQIYYGYKSNRDCVSQCEATAGCTKAVFKLSTQTCYLKGSPSVPASNWAVNQGFQTLVKVADGTPLNSCLAPTYTVTSGRTVYQVCPSSDFTNNPATDIWYGVASDAACIALCQTRNGCTKIVYNFVTKTCYNKGNPSLASTGWHVNTQFRAIYIS</sequence>
<feature type="signal peptide" evidence="1">
    <location>
        <begin position="1"/>
        <end position="16"/>
    </location>
</feature>
<dbReference type="Proteomes" id="UP001327957">
    <property type="component" value="Unassembled WGS sequence"/>
</dbReference>
<feature type="domain" description="Apple" evidence="3">
    <location>
        <begin position="124"/>
        <end position="145"/>
    </location>
</feature>
<feature type="chain" id="PRO_5043339711" evidence="1">
    <location>
        <begin position="17"/>
        <end position="591"/>
    </location>
</feature>
<evidence type="ECO:0000259" key="2">
    <source>
        <dbReference type="Pfam" id="PF00024"/>
    </source>
</evidence>
<dbReference type="Pfam" id="PF14295">
    <property type="entry name" value="PAN_4"/>
    <property type="match status" value="2"/>
</dbReference>
<dbReference type="InterPro" id="IPR003609">
    <property type="entry name" value="Pan_app"/>
</dbReference>
<accession>A0AAV9T667</accession>
<protein>
    <submittedName>
        <fullName evidence="4">Carbohydrate-binding protein</fullName>
    </submittedName>
</protein>
<dbReference type="AlphaFoldDB" id="A0AAV9T667"/>
<keyword evidence="1" id="KW-0732">Signal</keyword>
<dbReference type="PANTHER" id="PTHR36578">
    <property type="entry name" value="CHROMOSOME 15, WHOLE GENOME SHOTGUN SEQUENCE"/>
    <property type="match status" value="1"/>
</dbReference>
<proteinExistence type="predicted"/>
<name>A0AAV9T667_9PEZI</name>
<feature type="domain" description="Apple" evidence="2">
    <location>
        <begin position="441"/>
        <end position="478"/>
    </location>
</feature>
<dbReference type="Pfam" id="PF00024">
    <property type="entry name" value="PAN_1"/>
    <property type="match status" value="1"/>
</dbReference>
<dbReference type="EMBL" id="JASAOK010000044">
    <property type="protein sequence ID" value="KAK6213908.1"/>
    <property type="molecule type" value="Genomic_DNA"/>
</dbReference>
<feature type="domain" description="Apple" evidence="3">
    <location>
        <begin position="538"/>
        <end position="566"/>
    </location>
</feature>
<evidence type="ECO:0000259" key="3">
    <source>
        <dbReference type="Pfam" id="PF14295"/>
    </source>
</evidence>